<evidence type="ECO:0000259" key="17">
    <source>
        <dbReference type="Pfam" id="PF07715"/>
    </source>
</evidence>
<evidence type="ECO:0000256" key="14">
    <source>
        <dbReference type="SAM" id="MobiDB-lite"/>
    </source>
</evidence>
<dbReference type="GO" id="GO:0009279">
    <property type="term" value="C:cell outer membrane"/>
    <property type="evidence" value="ECO:0007669"/>
    <property type="project" value="UniProtKB-SubCell"/>
</dbReference>
<evidence type="ECO:0000256" key="4">
    <source>
        <dbReference type="ARBA" id="ARBA00022452"/>
    </source>
</evidence>
<feature type="domain" description="TonB-dependent receptor-like beta-barrel" evidence="16">
    <location>
        <begin position="214"/>
        <end position="597"/>
    </location>
</feature>
<dbReference type="PANTHER" id="PTHR30069">
    <property type="entry name" value="TONB-DEPENDENT OUTER MEMBRANE RECEPTOR"/>
    <property type="match status" value="1"/>
</dbReference>
<sequence>MTSSVLRRTKVAIRPLAIALSVSAAFSPFSFAQTSTESSLAPVLVTASRTAQKASDVLADNIVITAEEIAASGQTSLVDLLQTKRSVEIKRNGGAGNDSDVYIRGANGKQTILLIDGVRSVSSTSGTPTWSSIPLSQIERVEIVMGPLSTMYGADAVGGVIQVFTKKGGGAPRLSFSAGVGTYGEQVVTAGVSGSTEGDHQIRYAINASHEEADGFSSRVDPKQNPDDDGYSKRSISGQFSWELAKGQELGLTFLNSTNNGEYDNGVSAYNAHIIGDVDVYSVYSRNQITSDWSSLAQVSRSYTKQQNFTSAVPTINNSKQDQISWQNDFKIGTDVLQFLMEHREESVFNPSQPKQNQSRDTDSLALAYQLNAGAHLASASVRYDDSSVYGSNVTGSIGYGYRFTKELRLSGSYGTSFRAPTYNELYFSPNFGNPNVKPEKGKNAEIGIYYDNGQSDFSISYYHNQITDLIITRTPCSFPGLGTSCTDNVNDALLKGVSVGASTKIADFRVYGSFDWQDPRDQTTNKLIERRSRSHGTVGFSHAYGLFKSGADVVFSDYRYDAANETKRMGGYALLNLHASYDLTDNWQLFGRWNNVFDKYYELAQTYQTPGSNTFFGVRYGFN</sequence>
<feature type="compositionally biased region" description="Basic and acidic residues" evidence="14">
    <location>
        <begin position="220"/>
        <end position="232"/>
    </location>
</feature>
<feature type="chain" id="PRO_5020624633" evidence="15">
    <location>
        <begin position="33"/>
        <end position="624"/>
    </location>
</feature>
<evidence type="ECO:0000256" key="7">
    <source>
        <dbReference type="ARBA" id="ARBA00023065"/>
    </source>
</evidence>
<keyword evidence="8 13" id="KW-0798">TonB box</keyword>
<dbReference type="Gene3D" id="2.170.130.10">
    <property type="entry name" value="TonB-dependent receptor, plug domain"/>
    <property type="match status" value="1"/>
</dbReference>
<evidence type="ECO:0000313" key="19">
    <source>
        <dbReference type="Proteomes" id="UP000294737"/>
    </source>
</evidence>
<dbReference type="AlphaFoldDB" id="A0A4R6G5X4"/>
<dbReference type="RefSeq" id="WP_112991954.1">
    <property type="nucleotide sequence ID" value="NZ_PTLZ01000002.1"/>
</dbReference>
<dbReference type="PROSITE" id="PS52016">
    <property type="entry name" value="TONB_DEPENDENT_REC_3"/>
    <property type="match status" value="1"/>
</dbReference>
<evidence type="ECO:0000256" key="8">
    <source>
        <dbReference type="ARBA" id="ARBA00023077"/>
    </source>
</evidence>
<keyword evidence="5 12" id="KW-0812">Transmembrane</keyword>
<dbReference type="GO" id="GO:0006811">
    <property type="term" value="P:monoatomic ion transport"/>
    <property type="evidence" value="ECO:0007669"/>
    <property type="project" value="UniProtKB-KW"/>
</dbReference>
<dbReference type="PANTHER" id="PTHR30069:SF53">
    <property type="entry name" value="COLICIN I RECEPTOR-RELATED"/>
    <property type="match status" value="1"/>
</dbReference>
<dbReference type="GO" id="GO:0015889">
    <property type="term" value="P:cobalamin transport"/>
    <property type="evidence" value="ECO:0007669"/>
    <property type="project" value="TreeGrafter"/>
</dbReference>
<comment type="similarity">
    <text evidence="2 12 13">Belongs to the TonB-dependent receptor family.</text>
</comment>
<dbReference type="Pfam" id="PF07715">
    <property type="entry name" value="Plug"/>
    <property type="match status" value="1"/>
</dbReference>
<feature type="region of interest" description="Disordered" evidence="14">
    <location>
        <begin position="213"/>
        <end position="232"/>
    </location>
</feature>
<dbReference type="InterPro" id="IPR012910">
    <property type="entry name" value="Plug_dom"/>
</dbReference>
<feature type="signal peptide" evidence="15">
    <location>
        <begin position="1"/>
        <end position="32"/>
    </location>
</feature>
<dbReference type="InterPro" id="IPR039426">
    <property type="entry name" value="TonB-dep_rcpt-like"/>
</dbReference>
<dbReference type="CDD" id="cd01347">
    <property type="entry name" value="ligand_gated_channel"/>
    <property type="match status" value="1"/>
</dbReference>
<keyword evidence="7" id="KW-0406">Ion transport</keyword>
<dbReference type="Gene3D" id="2.40.170.20">
    <property type="entry name" value="TonB-dependent receptor, beta-barrel domain"/>
    <property type="match status" value="1"/>
</dbReference>
<dbReference type="EMBL" id="SNWF01000005">
    <property type="protein sequence ID" value="TDN89867.1"/>
    <property type="molecule type" value="Genomic_DNA"/>
</dbReference>
<evidence type="ECO:0000256" key="13">
    <source>
        <dbReference type="RuleBase" id="RU003357"/>
    </source>
</evidence>
<evidence type="ECO:0000259" key="16">
    <source>
        <dbReference type="Pfam" id="PF00593"/>
    </source>
</evidence>
<feature type="domain" description="TonB-dependent receptor plug" evidence="17">
    <location>
        <begin position="56"/>
        <end position="160"/>
    </location>
</feature>
<evidence type="ECO:0000256" key="12">
    <source>
        <dbReference type="PROSITE-ProRule" id="PRU01360"/>
    </source>
</evidence>
<proteinExistence type="inferred from homology"/>
<keyword evidence="6 15" id="KW-0732">Signal</keyword>
<dbReference type="OrthoDB" id="183532at2"/>
<dbReference type="Pfam" id="PF00593">
    <property type="entry name" value="TonB_dep_Rec_b-barrel"/>
    <property type="match status" value="1"/>
</dbReference>
<evidence type="ECO:0000256" key="9">
    <source>
        <dbReference type="ARBA" id="ARBA00023136"/>
    </source>
</evidence>
<evidence type="ECO:0000256" key="2">
    <source>
        <dbReference type="ARBA" id="ARBA00009810"/>
    </source>
</evidence>
<organism evidence="18 19">
    <name type="scientific">Herminiimonas fonticola</name>
    <dbReference type="NCBI Taxonomy" id="303380"/>
    <lineage>
        <taxon>Bacteria</taxon>
        <taxon>Pseudomonadati</taxon>
        <taxon>Pseudomonadota</taxon>
        <taxon>Betaproteobacteria</taxon>
        <taxon>Burkholderiales</taxon>
        <taxon>Oxalobacteraceae</taxon>
        <taxon>Herminiimonas</taxon>
    </lineage>
</organism>
<comment type="caution">
    <text evidence="18">The sequence shown here is derived from an EMBL/GenBank/DDBJ whole genome shotgun (WGS) entry which is preliminary data.</text>
</comment>
<keyword evidence="4 12" id="KW-1134">Transmembrane beta strand</keyword>
<dbReference type="InterPro" id="IPR000531">
    <property type="entry name" value="Beta-barrel_TonB"/>
</dbReference>
<dbReference type="InterPro" id="IPR037066">
    <property type="entry name" value="Plug_dom_sf"/>
</dbReference>
<evidence type="ECO:0000256" key="5">
    <source>
        <dbReference type="ARBA" id="ARBA00022692"/>
    </source>
</evidence>
<name>A0A4R6G5X4_9BURK</name>
<keyword evidence="11 12" id="KW-0998">Cell outer membrane</keyword>
<keyword evidence="10" id="KW-0675">Receptor</keyword>
<keyword evidence="9 12" id="KW-0472">Membrane</keyword>
<protein>
    <submittedName>
        <fullName evidence="18">Vitamin B12 transporter</fullName>
    </submittedName>
</protein>
<evidence type="ECO:0000256" key="11">
    <source>
        <dbReference type="ARBA" id="ARBA00023237"/>
    </source>
</evidence>
<gene>
    <name evidence="18" type="ORF">EV677_1932</name>
</gene>
<evidence type="ECO:0000256" key="6">
    <source>
        <dbReference type="ARBA" id="ARBA00022729"/>
    </source>
</evidence>
<evidence type="ECO:0000256" key="3">
    <source>
        <dbReference type="ARBA" id="ARBA00022448"/>
    </source>
</evidence>
<dbReference type="InterPro" id="IPR036942">
    <property type="entry name" value="Beta-barrel_TonB_sf"/>
</dbReference>
<dbReference type="SUPFAM" id="SSF56935">
    <property type="entry name" value="Porins"/>
    <property type="match status" value="1"/>
</dbReference>
<evidence type="ECO:0000256" key="15">
    <source>
        <dbReference type="SAM" id="SignalP"/>
    </source>
</evidence>
<reference evidence="18 19" key="1">
    <citation type="submission" date="2019-03" db="EMBL/GenBank/DDBJ databases">
        <title>Genomic Encyclopedia of Type Strains, Phase IV (KMG-IV): sequencing the most valuable type-strain genomes for metagenomic binning, comparative biology and taxonomic classification.</title>
        <authorList>
            <person name="Goeker M."/>
        </authorList>
    </citation>
    <scope>NUCLEOTIDE SEQUENCE [LARGE SCALE GENOMIC DNA]</scope>
    <source>
        <strain evidence="18 19">DSM 18555</strain>
    </source>
</reference>
<accession>A0A4R6G5X4</accession>
<keyword evidence="19" id="KW-1185">Reference proteome</keyword>
<comment type="subcellular location">
    <subcellularLocation>
        <location evidence="1 12">Cell outer membrane</location>
        <topology evidence="1 12">Multi-pass membrane protein</topology>
    </subcellularLocation>
</comment>
<evidence type="ECO:0000256" key="1">
    <source>
        <dbReference type="ARBA" id="ARBA00004571"/>
    </source>
</evidence>
<keyword evidence="3 12" id="KW-0813">Transport</keyword>
<evidence type="ECO:0000256" key="10">
    <source>
        <dbReference type="ARBA" id="ARBA00023170"/>
    </source>
</evidence>
<dbReference type="Proteomes" id="UP000294737">
    <property type="component" value="Unassembled WGS sequence"/>
</dbReference>
<evidence type="ECO:0000313" key="18">
    <source>
        <dbReference type="EMBL" id="TDN89867.1"/>
    </source>
</evidence>